<dbReference type="GO" id="GO:0006281">
    <property type="term" value="P:DNA repair"/>
    <property type="evidence" value="ECO:0007669"/>
    <property type="project" value="UniProtKB-KW"/>
</dbReference>
<dbReference type="SUPFAM" id="SSF46767">
    <property type="entry name" value="Methylated DNA-protein cysteine methyltransferase, C-terminal domain"/>
    <property type="match status" value="1"/>
</dbReference>
<evidence type="ECO:0000256" key="2">
    <source>
        <dbReference type="ARBA" id="ARBA00022603"/>
    </source>
</evidence>
<comment type="catalytic activity">
    <reaction evidence="1">
        <text>a 4-O-methyl-thymidine in DNA + L-cysteinyl-[protein] = a thymidine in DNA + S-methyl-L-cysteinyl-[protein]</text>
        <dbReference type="Rhea" id="RHEA:53428"/>
        <dbReference type="Rhea" id="RHEA-COMP:10131"/>
        <dbReference type="Rhea" id="RHEA-COMP:10132"/>
        <dbReference type="Rhea" id="RHEA-COMP:13555"/>
        <dbReference type="Rhea" id="RHEA-COMP:13556"/>
        <dbReference type="ChEBI" id="CHEBI:29950"/>
        <dbReference type="ChEBI" id="CHEBI:82612"/>
        <dbReference type="ChEBI" id="CHEBI:137386"/>
        <dbReference type="ChEBI" id="CHEBI:137387"/>
        <dbReference type="EC" id="2.1.1.63"/>
    </reaction>
</comment>
<feature type="domain" description="Methylated-DNA-[protein]-cysteine S-methyltransferase DNA binding" evidence="8">
    <location>
        <begin position="105"/>
        <end position="183"/>
    </location>
</feature>
<keyword evidence="3 9" id="KW-0808">Transferase</keyword>
<evidence type="ECO:0000256" key="5">
    <source>
        <dbReference type="ARBA" id="ARBA00023204"/>
    </source>
</evidence>
<keyword evidence="5" id="KW-0234">DNA repair</keyword>
<gene>
    <name evidence="9" type="ORF">SAMN04488035_0014</name>
</gene>
<dbReference type="STRING" id="285351.SAMN04488035_0014"/>
<accession>A0A1I2CB75</accession>
<dbReference type="Gene3D" id="1.10.10.10">
    <property type="entry name" value="Winged helix-like DNA-binding domain superfamily/Winged helix DNA-binding domain"/>
    <property type="match status" value="1"/>
</dbReference>
<dbReference type="Proteomes" id="UP000198520">
    <property type="component" value="Unassembled WGS sequence"/>
</dbReference>
<dbReference type="InterPro" id="IPR036388">
    <property type="entry name" value="WH-like_DNA-bd_sf"/>
</dbReference>
<reference evidence="10" key="1">
    <citation type="submission" date="2016-10" db="EMBL/GenBank/DDBJ databases">
        <authorList>
            <person name="Varghese N."/>
            <person name="Submissions S."/>
        </authorList>
    </citation>
    <scope>NUCLEOTIDE SEQUENCE [LARGE SCALE GENOMIC DNA]</scope>
    <source>
        <strain evidence="10">DSM 19083</strain>
    </source>
</reference>
<keyword evidence="2 9" id="KW-0489">Methyltransferase</keyword>
<dbReference type="GO" id="GO:0003908">
    <property type="term" value="F:methylated-DNA-[protein]-cysteine S-methyltransferase activity"/>
    <property type="evidence" value="ECO:0007669"/>
    <property type="project" value="UniProtKB-EC"/>
</dbReference>
<evidence type="ECO:0000313" key="10">
    <source>
        <dbReference type="Proteomes" id="UP000198520"/>
    </source>
</evidence>
<dbReference type="CDD" id="cd06445">
    <property type="entry name" value="ATase"/>
    <property type="match status" value="1"/>
</dbReference>
<dbReference type="InterPro" id="IPR001497">
    <property type="entry name" value="MethylDNA_cys_MeTrfase_AS"/>
</dbReference>
<keyword evidence="4" id="KW-0227">DNA damage</keyword>
<dbReference type="InterPro" id="IPR036217">
    <property type="entry name" value="MethylDNA_cys_MeTrfase_DNAb"/>
</dbReference>
<name>A0A1I2CB75_9MICO</name>
<comment type="catalytic activity">
    <reaction evidence="6">
        <text>a 6-O-methyl-2'-deoxyguanosine in DNA + L-cysteinyl-[protein] = S-methyl-L-cysteinyl-[protein] + a 2'-deoxyguanosine in DNA</text>
        <dbReference type="Rhea" id="RHEA:24000"/>
        <dbReference type="Rhea" id="RHEA-COMP:10131"/>
        <dbReference type="Rhea" id="RHEA-COMP:10132"/>
        <dbReference type="Rhea" id="RHEA-COMP:11367"/>
        <dbReference type="Rhea" id="RHEA-COMP:11368"/>
        <dbReference type="ChEBI" id="CHEBI:29950"/>
        <dbReference type="ChEBI" id="CHEBI:82612"/>
        <dbReference type="ChEBI" id="CHEBI:85445"/>
        <dbReference type="ChEBI" id="CHEBI:85448"/>
        <dbReference type="EC" id="2.1.1.63"/>
    </reaction>
</comment>
<organism evidence="9 10">
    <name type="scientific">Flavimobilis marinus</name>
    <dbReference type="NCBI Taxonomy" id="285351"/>
    <lineage>
        <taxon>Bacteria</taxon>
        <taxon>Bacillati</taxon>
        <taxon>Actinomycetota</taxon>
        <taxon>Actinomycetes</taxon>
        <taxon>Micrococcales</taxon>
        <taxon>Jonesiaceae</taxon>
        <taxon>Flavimobilis</taxon>
    </lineage>
</organism>
<dbReference type="PANTHER" id="PTHR10815:SF5">
    <property type="entry name" value="METHYLATED-DNA--PROTEIN-CYSTEINE METHYLTRANSFERASE"/>
    <property type="match status" value="1"/>
</dbReference>
<dbReference type="GO" id="GO:0032259">
    <property type="term" value="P:methylation"/>
    <property type="evidence" value="ECO:0007669"/>
    <property type="project" value="UniProtKB-KW"/>
</dbReference>
<dbReference type="OrthoDB" id="9802228at2"/>
<feature type="region of interest" description="Disordered" evidence="7">
    <location>
        <begin position="1"/>
        <end position="22"/>
    </location>
</feature>
<evidence type="ECO:0000256" key="3">
    <source>
        <dbReference type="ARBA" id="ARBA00022679"/>
    </source>
</evidence>
<dbReference type="NCBIfam" id="TIGR00589">
    <property type="entry name" value="ogt"/>
    <property type="match status" value="1"/>
</dbReference>
<keyword evidence="10" id="KW-1185">Reference proteome</keyword>
<dbReference type="EMBL" id="FONZ01000001">
    <property type="protein sequence ID" value="SFE64930.1"/>
    <property type="molecule type" value="Genomic_DNA"/>
</dbReference>
<evidence type="ECO:0000256" key="1">
    <source>
        <dbReference type="ARBA" id="ARBA00001286"/>
    </source>
</evidence>
<protein>
    <submittedName>
        <fullName evidence="9">Methylated-DNA-[protein]-cysteine S-methyltransferase</fullName>
    </submittedName>
</protein>
<dbReference type="RefSeq" id="WP_093374094.1">
    <property type="nucleotide sequence ID" value="NZ_BNAN01000001.1"/>
</dbReference>
<proteinExistence type="predicted"/>
<evidence type="ECO:0000256" key="7">
    <source>
        <dbReference type="SAM" id="MobiDB-lite"/>
    </source>
</evidence>
<dbReference type="PANTHER" id="PTHR10815">
    <property type="entry name" value="METHYLATED-DNA--PROTEIN-CYSTEINE METHYLTRANSFERASE"/>
    <property type="match status" value="1"/>
</dbReference>
<dbReference type="PROSITE" id="PS00374">
    <property type="entry name" value="MGMT"/>
    <property type="match status" value="1"/>
</dbReference>
<dbReference type="InterPro" id="IPR014048">
    <property type="entry name" value="MethylDNA_cys_MeTrfase_DNA-bd"/>
</dbReference>
<sequence>MSAGPTTTTPSTAAGPTTARFATLPTPDGPFTVLAGADAVLASGWTGDVAGLLALVHPLLRPAEVAAARVGEAGVLGSAVEAVTAYYAGDLAAPARVPVRQTSGEFRVHAWDVLREVGPGERVTYTEYAARAGRPAAVRAAAAACAMNAAALFVPCHRVLGADGGLRGFRYGTAIKRSLLDRETPPAPGTTLF</sequence>
<evidence type="ECO:0000313" key="9">
    <source>
        <dbReference type="EMBL" id="SFE64930.1"/>
    </source>
</evidence>
<dbReference type="Pfam" id="PF01035">
    <property type="entry name" value="DNA_binding_1"/>
    <property type="match status" value="1"/>
</dbReference>
<dbReference type="AlphaFoldDB" id="A0A1I2CB75"/>
<evidence type="ECO:0000256" key="4">
    <source>
        <dbReference type="ARBA" id="ARBA00022763"/>
    </source>
</evidence>
<evidence type="ECO:0000259" key="8">
    <source>
        <dbReference type="Pfam" id="PF01035"/>
    </source>
</evidence>
<evidence type="ECO:0000256" key="6">
    <source>
        <dbReference type="ARBA" id="ARBA00049348"/>
    </source>
</evidence>
<feature type="compositionally biased region" description="Low complexity" evidence="7">
    <location>
        <begin position="1"/>
        <end position="19"/>
    </location>
</feature>